<reference evidence="2" key="2">
    <citation type="submission" date="2013-10" db="EMBL/GenBank/DDBJ databases">
        <authorList>
            <person name="Aslett M."/>
        </authorList>
    </citation>
    <scope>NUCLEOTIDE SEQUENCE [LARGE SCALE GENOMIC DNA]</scope>
    <source>
        <strain evidence="2">Houghton</strain>
    </source>
</reference>
<feature type="region of interest" description="Disordered" evidence="1">
    <location>
        <begin position="315"/>
        <end position="347"/>
    </location>
</feature>
<feature type="compositionally biased region" description="Polar residues" evidence="1">
    <location>
        <begin position="587"/>
        <end position="598"/>
    </location>
</feature>
<evidence type="ECO:0000313" key="3">
    <source>
        <dbReference type="Proteomes" id="UP000018201"/>
    </source>
</evidence>
<evidence type="ECO:0000256" key="1">
    <source>
        <dbReference type="SAM" id="MobiDB-lite"/>
    </source>
</evidence>
<feature type="region of interest" description="Disordered" evidence="1">
    <location>
        <begin position="577"/>
        <end position="600"/>
    </location>
</feature>
<name>U6GB87_9EIME</name>
<evidence type="ECO:0000313" key="2">
    <source>
        <dbReference type="EMBL" id="CDI77410.1"/>
    </source>
</evidence>
<dbReference type="VEuPathDB" id="ToxoDB:EPH_0007670"/>
<feature type="compositionally biased region" description="Basic and acidic residues" evidence="1">
    <location>
        <begin position="321"/>
        <end position="339"/>
    </location>
</feature>
<sequence length="768" mass="85416">MLLNLLVLAQDTAGWVIRLAVVRGHTNLSYIYDPAQIDRKAARLQQETPHICFKSGKSGSMEKKWAEADEGQWAEAATAGSAGGAAPRAFASKAAKAAAWRRSGQKQMRASGQKQQQQALLVVPHLAKLLAMLGEDALKGNKEATSLLRNEAACVVQSCFRGFLLRKALGEELQTTVIRWKNPPPGKRHEVMAEVSIPDPPKWTKKIPMHFCPVRQAYVCSVPVVKGRLLVRFLVDNKAFPVHPATTKGLTAAEGTYVLADMALLQANPANSPGVLLLPGSSLGERIAPQYPWKEARRWLQQQQLQHEQRLQELENQEQQKQLREADEEQLKPQERQKPQEASTPSQEAQYFLEKGALEAPLRPPRRFDAGLLGSSDISSSWNSSRNEQNVYSWGAPCRPPFSPTGSSGTSEERELSPLQKRPSWASGARLDQERQARVPPRWRQQQQQHRQQQGQEQEQQTERQGQQGQQQHHSPEEYGCIQHRYEGPWAFPSSSKSADYSDAEDIGFPCSPISSSGKAATREATTQTTTTMATTGSAGFSTCCGEVSQSLCSPQLPAAPSSWAFCPSSRYSPRGLSPRGELPVTPLSTPVSQQQPWGQPLHRWSLSPLLGKSKAPQEVLRKEEEWHTLADEEFEWNSWPWGHSMSPPPVDSLGPRLRDTGVAEHEAKFLTGCSCLDRWADATASESCSCKTNDSVHLSATTSSHPRGGQRPTRPLRKCRDSLIDSADLTGGLLWARRRSHSYWELRKPFSTSHLLLRFTRSLSLQW</sequence>
<feature type="compositionally biased region" description="Low complexity" evidence="1">
    <location>
        <begin position="444"/>
        <end position="473"/>
    </location>
</feature>
<accession>U6GB87</accession>
<dbReference type="Proteomes" id="UP000018201">
    <property type="component" value="Unassembled WGS sequence"/>
</dbReference>
<feature type="compositionally biased region" description="Low complexity" evidence="1">
    <location>
        <begin position="523"/>
        <end position="536"/>
    </location>
</feature>
<feature type="compositionally biased region" description="Low complexity" evidence="1">
    <location>
        <begin position="376"/>
        <end position="385"/>
    </location>
</feature>
<dbReference type="PROSITE" id="PS50096">
    <property type="entry name" value="IQ"/>
    <property type="match status" value="1"/>
</dbReference>
<dbReference type="OrthoDB" id="346652at2759"/>
<feature type="region of interest" description="Disordered" evidence="1">
    <location>
        <begin position="699"/>
        <end position="718"/>
    </location>
</feature>
<keyword evidence="3" id="KW-1185">Reference proteome</keyword>
<dbReference type="AlphaFoldDB" id="U6GB87"/>
<proteinExistence type="predicted"/>
<dbReference type="EMBL" id="HG691477">
    <property type="protein sequence ID" value="CDI77410.1"/>
    <property type="molecule type" value="Genomic_DNA"/>
</dbReference>
<feature type="region of interest" description="Disordered" evidence="1">
    <location>
        <begin position="376"/>
        <end position="476"/>
    </location>
</feature>
<feature type="region of interest" description="Disordered" evidence="1">
    <location>
        <begin position="511"/>
        <end position="538"/>
    </location>
</feature>
<reference evidence="2" key="1">
    <citation type="submission" date="2013-10" db="EMBL/GenBank/DDBJ databases">
        <title>Genomic analysis of the causative agents of coccidiosis in chickens.</title>
        <authorList>
            <person name="Reid A.J."/>
            <person name="Blake D."/>
            <person name="Billington K."/>
            <person name="Browne H."/>
            <person name="Dunn M."/>
            <person name="Hung S."/>
            <person name="Kawahara F."/>
            <person name="Miranda-Saavedra D."/>
            <person name="Mourier T."/>
            <person name="Nagra H."/>
            <person name="Otto T.D."/>
            <person name="Rawlings N."/>
            <person name="Sanchez A."/>
            <person name="Sanders M."/>
            <person name="Subramaniam C."/>
            <person name="Tay Y."/>
            <person name="Dear P."/>
            <person name="Doerig C."/>
            <person name="Gruber A."/>
            <person name="Parkinson J."/>
            <person name="Shirley M."/>
            <person name="Wan K.L."/>
            <person name="Berriman M."/>
            <person name="Tomley F."/>
            <person name="Pain A."/>
        </authorList>
    </citation>
    <scope>NUCLEOTIDE SEQUENCE [LARGE SCALE GENOMIC DNA]</scope>
    <source>
        <strain evidence="2">Houghton</strain>
    </source>
</reference>
<dbReference type="CDD" id="cd23767">
    <property type="entry name" value="IQCD"/>
    <property type="match status" value="1"/>
</dbReference>
<gene>
    <name evidence="2" type="ORF">EPH_0007670</name>
</gene>
<organism evidence="2 3">
    <name type="scientific">Eimeria praecox</name>
    <dbReference type="NCBI Taxonomy" id="51316"/>
    <lineage>
        <taxon>Eukaryota</taxon>
        <taxon>Sar</taxon>
        <taxon>Alveolata</taxon>
        <taxon>Apicomplexa</taxon>
        <taxon>Conoidasida</taxon>
        <taxon>Coccidia</taxon>
        <taxon>Eucoccidiorida</taxon>
        <taxon>Eimeriorina</taxon>
        <taxon>Eimeriidae</taxon>
        <taxon>Eimeria</taxon>
    </lineage>
</organism>
<protein>
    <submittedName>
        <fullName evidence="2">Uncharacterized protein</fullName>
    </submittedName>
</protein>